<dbReference type="EMBL" id="BNJG01000003">
    <property type="protein sequence ID" value="GHO58859.1"/>
    <property type="molecule type" value="Genomic_DNA"/>
</dbReference>
<gene>
    <name evidence="5" type="ORF">KSB_73340</name>
</gene>
<evidence type="ECO:0000313" key="5">
    <source>
        <dbReference type="EMBL" id="GHO58859.1"/>
    </source>
</evidence>
<dbReference type="InterPro" id="IPR007805">
    <property type="entry name" value="GvpK"/>
</dbReference>
<evidence type="ECO:0000313" key="6">
    <source>
        <dbReference type="Proteomes" id="UP000654345"/>
    </source>
</evidence>
<dbReference type="PANTHER" id="PTHR40137:SF2">
    <property type="entry name" value="PROTEIN GVPK 1"/>
    <property type="match status" value="1"/>
</dbReference>
<dbReference type="Proteomes" id="UP000654345">
    <property type="component" value="Unassembled WGS sequence"/>
</dbReference>
<accession>A0ABQ3V154</accession>
<comment type="caution">
    <text evidence="5">The sequence shown here is derived from an EMBL/GenBank/DDBJ whole genome shotgun (WGS) entry which is preliminary data.</text>
</comment>
<protein>
    <recommendedName>
        <fullName evidence="7">Gas vesicle protein K</fullName>
    </recommendedName>
</protein>
<sequence>MVKGEILLSVADIDLVYLNLGLLLSSVKTVENAARRGSHEEAGWLARQPSSQEAFLNERPLREEEKEVPPAPLPEEKDQRSSHEGKEEASTSLEKEERRSKNDEESIVRALPSVSDPIANQTTKPKANIDPKNVEKGLAKLVLTLIDLIRQLMEKQAIRRVEDDQLSSDEIEKVGNAFLLLEEKMEELKETFGLTDEDLNLDLGPLGDLL</sequence>
<organism evidence="5 6">
    <name type="scientific">Ktedonobacter robiniae</name>
    <dbReference type="NCBI Taxonomy" id="2778365"/>
    <lineage>
        <taxon>Bacteria</taxon>
        <taxon>Bacillati</taxon>
        <taxon>Chloroflexota</taxon>
        <taxon>Ktedonobacteria</taxon>
        <taxon>Ktedonobacterales</taxon>
        <taxon>Ktedonobacteraceae</taxon>
        <taxon>Ktedonobacter</taxon>
    </lineage>
</organism>
<dbReference type="Pfam" id="PF05121">
    <property type="entry name" value="GvpK"/>
    <property type="match status" value="1"/>
</dbReference>
<evidence type="ECO:0000256" key="4">
    <source>
        <dbReference type="SAM" id="MobiDB-lite"/>
    </source>
</evidence>
<keyword evidence="6" id="KW-1185">Reference proteome</keyword>
<feature type="region of interest" description="Disordered" evidence="4">
    <location>
        <begin position="39"/>
        <end position="130"/>
    </location>
</feature>
<proteinExistence type="inferred from homology"/>
<comment type="subcellular location">
    <subcellularLocation>
        <location evidence="2">Gas vesicle</location>
    </subcellularLocation>
</comment>
<dbReference type="PANTHER" id="PTHR40137">
    <property type="entry name" value="PROTEIN GVPK 1"/>
    <property type="match status" value="1"/>
</dbReference>
<evidence type="ECO:0000256" key="3">
    <source>
        <dbReference type="ARBA" id="ARBA00035659"/>
    </source>
</evidence>
<feature type="compositionally biased region" description="Basic and acidic residues" evidence="4">
    <location>
        <begin position="59"/>
        <end position="107"/>
    </location>
</feature>
<reference evidence="5 6" key="1">
    <citation type="journal article" date="2021" name="Int. J. Syst. Evol. Microbiol.">
        <title>Reticulibacter mediterranei gen. nov., sp. nov., within the new family Reticulibacteraceae fam. nov., and Ktedonospora formicarum gen. nov., sp. nov., Ktedonobacter robiniae sp. nov., Dictyobacter formicarum sp. nov. and Dictyobacter arantiisoli sp. nov., belonging to the class Ktedonobacteria.</title>
        <authorList>
            <person name="Yabe S."/>
            <person name="Zheng Y."/>
            <person name="Wang C.M."/>
            <person name="Sakai Y."/>
            <person name="Abe K."/>
            <person name="Yokota A."/>
            <person name="Donadio S."/>
            <person name="Cavaletti L."/>
            <person name="Monciardini P."/>
        </authorList>
    </citation>
    <scope>NUCLEOTIDE SEQUENCE [LARGE SCALE GENOMIC DNA]</scope>
    <source>
        <strain evidence="5 6">SOSP1-30</strain>
    </source>
</reference>
<keyword evidence="1" id="KW-0304">Gas vesicle</keyword>
<evidence type="ECO:0008006" key="7">
    <source>
        <dbReference type="Google" id="ProtNLM"/>
    </source>
</evidence>
<evidence type="ECO:0000256" key="2">
    <source>
        <dbReference type="ARBA" id="ARBA00035108"/>
    </source>
</evidence>
<name>A0ABQ3V154_9CHLR</name>
<evidence type="ECO:0000256" key="1">
    <source>
        <dbReference type="ARBA" id="ARBA00022987"/>
    </source>
</evidence>
<comment type="similarity">
    <text evidence="3">Belongs to the gas vesicle GvpK family.</text>
</comment>